<sequence>MGEATGNGEYVVLLYYKYVRLCDSAEEVEEIVKQQIALCESLSLNGRVRLAMEGINGTLGGSAEHIEQYVATMSSMPQFQGIDWKTSTAPVKPFPELLVRAVKEIVAMEVPDEQCSLANGGEHLTPERFHQEQQNCSPDDYALIDVRNAYEYNIGHFEGALNPNTRRFGQFPEWVQAELPTLKQKKKVLMYCTGGIRCEKASAYLKHLGLENVYQLSGGIHRYLEAFPDGGRFRGKNFVFDQRVSMASQDETVEGRCENCQEPHDVISGETRCEYCRVHVLLCKKCTHDLVHIFCPQHATLVQGTAEELEQRAEQLRHVMSLESGRSRKGRRRSLRKQLDTVTQRIQELSTNSPH</sequence>
<keyword evidence="4" id="KW-1185">Reference proteome</keyword>
<feature type="domain" description="Rhodanese" evidence="2">
    <location>
        <begin position="137"/>
        <end position="232"/>
    </location>
</feature>
<organism evidence="3 4">
    <name type="scientific">Lagenidium giganteum</name>
    <dbReference type="NCBI Taxonomy" id="4803"/>
    <lineage>
        <taxon>Eukaryota</taxon>
        <taxon>Sar</taxon>
        <taxon>Stramenopiles</taxon>
        <taxon>Oomycota</taxon>
        <taxon>Peronosporomycetes</taxon>
        <taxon>Pythiales</taxon>
        <taxon>Pythiaceae</taxon>
    </lineage>
</organism>
<dbReference type="Pfam" id="PF00581">
    <property type="entry name" value="Rhodanese"/>
    <property type="match status" value="1"/>
</dbReference>
<dbReference type="SMART" id="SM00450">
    <property type="entry name" value="RHOD"/>
    <property type="match status" value="1"/>
</dbReference>
<protein>
    <recommendedName>
        <fullName evidence="2">Rhodanese domain-containing protein</fullName>
    </recommendedName>
</protein>
<feature type="compositionally biased region" description="Basic residues" evidence="1">
    <location>
        <begin position="327"/>
        <end position="336"/>
    </location>
</feature>
<evidence type="ECO:0000256" key="1">
    <source>
        <dbReference type="SAM" id="MobiDB-lite"/>
    </source>
</evidence>
<evidence type="ECO:0000313" key="4">
    <source>
        <dbReference type="Proteomes" id="UP001146120"/>
    </source>
</evidence>
<evidence type="ECO:0000259" key="2">
    <source>
        <dbReference type="PROSITE" id="PS50206"/>
    </source>
</evidence>
<dbReference type="Pfam" id="PF17773">
    <property type="entry name" value="UPF0176_N"/>
    <property type="match status" value="1"/>
</dbReference>
<dbReference type="InterPro" id="IPR022111">
    <property type="entry name" value="Rhodanese_C"/>
</dbReference>
<dbReference type="PANTHER" id="PTHR43268">
    <property type="entry name" value="THIOSULFATE SULFURTRANSFERASE/RHODANESE-LIKE DOMAIN-CONTAINING PROTEIN 2"/>
    <property type="match status" value="1"/>
</dbReference>
<comment type="caution">
    <text evidence="3">The sequence shown here is derived from an EMBL/GenBank/DDBJ whole genome shotgun (WGS) entry which is preliminary data.</text>
</comment>
<accession>A0AAV2YJ45</accession>
<dbReference type="InterPro" id="IPR040503">
    <property type="entry name" value="TRHO_N"/>
</dbReference>
<proteinExistence type="inferred from homology"/>
<dbReference type="Proteomes" id="UP001146120">
    <property type="component" value="Unassembled WGS sequence"/>
</dbReference>
<reference evidence="3" key="2">
    <citation type="journal article" date="2023" name="Microbiol Resour">
        <title>Decontamination and Annotation of the Draft Genome Sequence of the Oomycete Lagenidium giganteum ARSEF 373.</title>
        <authorList>
            <person name="Morgan W.R."/>
            <person name="Tartar A."/>
        </authorList>
    </citation>
    <scope>NUCLEOTIDE SEQUENCE</scope>
    <source>
        <strain evidence="3">ARSEF 373</strain>
    </source>
</reference>
<reference evidence="3" key="1">
    <citation type="submission" date="2022-11" db="EMBL/GenBank/DDBJ databases">
        <authorList>
            <person name="Morgan W.R."/>
            <person name="Tartar A."/>
        </authorList>
    </citation>
    <scope>NUCLEOTIDE SEQUENCE</scope>
    <source>
        <strain evidence="3">ARSEF 373</strain>
    </source>
</reference>
<dbReference type="CDD" id="cd01518">
    <property type="entry name" value="RHOD_YceA"/>
    <property type="match status" value="1"/>
</dbReference>
<dbReference type="HAMAP" id="MF_00469">
    <property type="entry name" value="TrhO"/>
    <property type="match status" value="1"/>
</dbReference>
<dbReference type="InterPro" id="IPR020936">
    <property type="entry name" value="TrhO"/>
</dbReference>
<dbReference type="PROSITE" id="PS50206">
    <property type="entry name" value="RHODANESE_3"/>
    <property type="match status" value="1"/>
</dbReference>
<dbReference type="Gene3D" id="3.40.250.10">
    <property type="entry name" value="Rhodanese-like domain"/>
    <property type="match status" value="1"/>
</dbReference>
<dbReference type="Pfam" id="PF12368">
    <property type="entry name" value="Rhodanese_C"/>
    <property type="match status" value="1"/>
</dbReference>
<dbReference type="SUPFAM" id="SSF52821">
    <property type="entry name" value="Rhodanese/Cell cycle control phosphatase"/>
    <property type="match status" value="1"/>
</dbReference>
<feature type="compositionally biased region" description="Polar residues" evidence="1">
    <location>
        <begin position="340"/>
        <end position="355"/>
    </location>
</feature>
<dbReference type="InterPro" id="IPR036873">
    <property type="entry name" value="Rhodanese-like_dom_sf"/>
</dbReference>
<gene>
    <name evidence="3" type="ORF">N0F65_005370</name>
</gene>
<feature type="region of interest" description="Disordered" evidence="1">
    <location>
        <begin position="322"/>
        <end position="355"/>
    </location>
</feature>
<dbReference type="AlphaFoldDB" id="A0AAV2YJ45"/>
<dbReference type="Gene3D" id="3.30.70.100">
    <property type="match status" value="1"/>
</dbReference>
<dbReference type="InterPro" id="IPR001763">
    <property type="entry name" value="Rhodanese-like_dom"/>
</dbReference>
<dbReference type="PANTHER" id="PTHR43268:SF7">
    <property type="entry name" value="RHODANESE DOMAIN-CONTAINING PROTEIN"/>
    <property type="match status" value="1"/>
</dbReference>
<evidence type="ECO:0000313" key="3">
    <source>
        <dbReference type="EMBL" id="DAZ94607.1"/>
    </source>
</evidence>
<dbReference type="EMBL" id="DAKRPA010000242">
    <property type="protein sequence ID" value="DAZ94607.1"/>
    <property type="molecule type" value="Genomic_DNA"/>
</dbReference>
<name>A0AAV2YJ45_9STRA</name>